<proteinExistence type="predicted"/>
<dbReference type="Proteomes" id="UP001549366">
    <property type="component" value="Unassembled WGS sequence"/>
</dbReference>
<sequence>MKQQFLHQQMHLISFRWVLETVAHPLQLKGNYIEKYQESYPEASRCPDQTKM</sequence>
<comment type="caution">
    <text evidence="1">The sequence shown here is derived from an EMBL/GenBank/DDBJ whole genome shotgun (WGS) entry which is preliminary data.</text>
</comment>
<gene>
    <name evidence="1" type="ORF">V5J35_000923</name>
</gene>
<reference evidence="1 2" key="1">
    <citation type="submission" date="2024-06" db="EMBL/GenBank/DDBJ databases">
        <title>Genomic Encyclopedia of Type Strains, Phase V (KMG-V): Genome sequencing to study the core and pangenomes of soil and plant-associated prokaryotes.</title>
        <authorList>
            <person name="Whitman W."/>
        </authorList>
    </citation>
    <scope>NUCLEOTIDE SEQUENCE [LARGE SCALE GENOMIC DNA]</scope>
    <source>
        <strain evidence="1 2">NE40</strain>
    </source>
</reference>
<keyword evidence="2" id="KW-1185">Reference proteome</keyword>
<evidence type="ECO:0000313" key="1">
    <source>
        <dbReference type="EMBL" id="MET4755731.1"/>
    </source>
</evidence>
<organism evidence="1 2">
    <name type="scientific">Endozoicomonas lisbonensis</name>
    <dbReference type="NCBI Taxonomy" id="3120522"/>
    <lineage>
        <taxon>Bacteria</taxon>
        <taxon>Pseudomonadati</taxon>
        <taxon>Pseudomonadota</taxon>
        <taxon>Gammaproteobacteria</taxon>
        <taxon>Oceanospirillales</taxon>
        <taxon>Endozoicomonadaceae</taxon>
        <taxon>Endozoicomonas</taxon>
    </lineage>
</organism>
<name>A0ABV2SER9_9GAMM</name>
<accession>A0ABV2SER9</accession>
<dbReference type="EMBL" id="JBEWTB010000002">
    <property type="protein sequence ID" value="MET4755731.1"/>
    <property type="molecule type" value="Genomic_DNA"/>
</dbReference>
<evidence type="ECO:0000313" key="2">
    <source>
        <dbReference type="Proteomes" id="UP001549366"/>
    </source>
</evidence>
<dbReference type="RefSeq" id="WP_354016275.1">
    <property type="nucleotide sequence ID" value="NZ_JBEWTB010000002.1"/>
</dbReference>
<protein>
    <submittedName>
        <fullName evidence="1">Uncharacterized protein</fullName>
    </submittedName>
</protein>